<gene>
    <name evidence="3" type="ORF">ENSA5_11310</name>
</gene>
<feature type="transmembrane region" description="Helical" evidence="2">
    <location>
        <begin position="6"/>
        <end position="26"/>
    </location>
</feature>
<dbReference type="AlphaFoldDB" id="A0A2S9YG42"/>
<sequence>MLELPQWFHELATMTTLVAAAVWLMVRWLRIGKPAQVGCARCDHNQANSLAPARAADPDRGLRSPRLRVIR</sequence>
<keyword evidence="2" id="KW-0472">Membrane</keyword>
<comment type="caution">
    <text evidence="3">The sequence shown here is derived from an EMBL/GenBank/DDBJ whole genome shotgun (WGS) entry which is preliminary data.</text>
</comment>
<dbReference type="OrthoDB" id="9940671at2"/>
<dbReference type="RefSeq" id="WP_106390615.1">
    <property type="nucleotide sequence ID" value="NZ_PVNK01000064.1"/>
</dbReference>
<keyword evidence="4" id="KW-1185">Reference proteome</keyword>
<evidence type="ECO:0000256" key="1">
    <source>
        <dbReference type="SAM" id="MobiDB-lite"/>
    </source>
</evidence>
<keyword evidence="2" id="KW-0812">Transmembrane</keyword>
<reference evidence="3 4" key="1">
    <citation type="submission" date="2018-03" db="EMBL/GenBank/DDBJ databases">
        <title>Draft Genome Sequences of the Obligatory Marine Myxobacteria Enhygromyxa salina SWB005.</title>
        <authorList>
            <person name="Poehlein A."/>
            <person name="Moghaddam J.A."/>
            <person name="Harms H."/>
            <person name="Alanjari M."/>
            <person name="Koenig G.M."/>
            <person name="Daniel R."/>
            <person name="Schaeberle T.F."/>
        </authorList>
    </citation>
    <scope>NUCLEOTIDE SEQUENCE [LARGE SCALE GENOMIC DNA]</scope>
    <source>
        <strain evidence="3 4">SWB005</strain>
    </source>
</reference>
<evidence type="ECO:0000313" key="4">
    <source>
        <dbReference type="Proteomes" id="UP000237968"/>
    </source>
</evidence>
<dbReference type="EMBL" id="PVNK01000064">
    <property type="protein sequence ID" value="PRQ04083.1"/>
    <property type="molecule type" value="Genomic_DNA"/>
</dbReference>
<protein>
    <submittedName>
        <fullName evidence="3">Uncharacterized protein</fullName>
    </submittedName>
</protein>
<name>A0A2S9YG42_9BACT</name>
<evidence type="ECO:0000313" key="3">
    <source>
        <dbReference type="EMBL" id="PRQ04083.1"/>
    </source>
</evidence>
<keyword evidence="2" id="KW-1133">Transmembrane helix</keyword>
<proteinExistence type="predicted"/>
<feature type="region of interest" description="Disordered" evidence="1">
    <location>
        <begin position="50"/>
        <end position="71"/>
    </location>
</feature>
<evidence type="ECO:0000256" key="2">
    <source>
        <dbReference type="SAM" id="Phobius"/>
    </source>
</evidence>
<accession>A0A2S9YG42</accession>
<dbReference type="Proteomes" id="UP000237968">
    <property type="component" value="Unassembled WGS sequence"/>
</dbReference>
<organism evidence="3 4">
    <name type="scientific">Enhygromyxa salina</name>
    <dbReference type="NCBI Taxonomy" id="215803"/>
    <lineage>
        <taxon>Bacteria</taxon>
        <taxon>Pseudomonadati</taxon>
        <taxon>Myxococcota</taxon>
        <taxon>Polyangia</taxon>
        <taxon>Nannocystales</taxon>
        <taxon>Nannocystaceae</taxon>
        <taxon>Enhygromyxa</taxon>
    </lineage>
</organism>